<proteinExistence type="inferred from homology"/>
<dbReference type="FunFam" id="1.20.5.110:FF:000002">
    <property type="entry name" value="Vesicle transport through interaction with t-SNAREsB"/>
    <property type="match status" value="1"/>
</dbReference>
<dbReference type="GO" id="GO:0000149">
    <property type="term" value="F:SNARE binding"/>
    <property type="evidence" value="ECO:0007669"/>
    <property type="project" value="TreeGrafter"/>
</dbReference>
<evidence type="ECO:0000256" key="5">
    <source>
        <dbReference type="ARBA" id="ARBA00022927"/>
    </source>
</evidence>
<dbReference type="PANTHER" id="PTHR21230">
    <property type="entry name" value="VESICLE TRANSPORT V-SNARE PROTEIN VTI1-RELATED"/>
    <property type="match status" value="1"/>
</dbReference>
<dbReference type="GO" id="GO:0012507">
    <property type="term" value="C:ER to Golgi transport vesicle membrane"/>
    <property type="evidence" value="ECO:0007669"/>
    <property type="project" value="TreeGrafter"/>
</dbReference>
<keyword evidence="5" id="KW-0653">Protein transport</keyword>
<dbReference type="GO" id="GO:0031902">
    <property type="term" value="C:late endosome membrane"/>
    <property type="evidence" value="ECO:0007669"/>
    <property type="project" value="TreeGrafter"/>
</dbReference>
<sequence>MATEHTIDMIRDRKRTMLETEDIGVSLLQDLHQQRGRLIHAHDILHNVDDNIGKSRRIIGAMVRRMDRNKWIIGFIIALLVLAILVILKFCGIIIVASPPDWTRNTRSTVEEGGRPPFRRTAGGHLISASSSLPYMYWTRRFRRGFLSPRTELVGFLGGALEELKDEAAVQ</sequence>
<accession>A0A0E0FN80</accession>
<dbReference type="GO" id="GO:0005484">
    <property type="term" value="F:SNAP receptor activity"/>
    <property type="evidence" value="ECO:0007669"/>
    <property type="project" value="TreeGrafter"/>
</dbReference>
<keyword evidence="7" id="KW-0175">Coiled coil</keyword>
<dbReference type="HOGENOM" id="CLU_1565359_0_0_1"/>
<dbReference type="Gramene" id="ONIVA01G22310.1">
    <property type="protein sequence ID" value="ONIVA01G22310.1"/>
    <property type="gene ID" value="ONIVA01G22310"/>
</dbReference>
<evidence type="ECO:0000313" key="10">
    <source>
        <dbReference type="EnsemblPlants" id="ONIVA01G22310.1"/>
    </source>
</evidence>
<keyword evidence="6 9" id="KW-1133">Transmembrane helix</keyword>
<evidence type="ECO:0000256" key="4">
    <source>
        <dbReference type="ARBA" id="ARBA00022692"/>
    </source>
</evidence>
<keyword evidence="8 9" id="KW-0472">Membrane</keyword>
<feature type="transmembrane region" description="Helical" evidence="9">
    <location>
        <begin position="71"/>
        <end position="98"/>
    </location>
</feature>
<keyword evidence="4 9" id="KW-0812">Transmembrane</keyword>
<keyword evidence="11" id="KW-1185">Reference proteome</keyword>
<dbReference type="AlphaFoldDB" id="A0A0E0FN80"/>
<organism evidence="10">
    <name type="scientific">Oryza nivara</name>
    <name type="common">Indian wild rice</name>
    <name type="synonym">Oryza sativa f. spontanea</name>
    <dbReference type="NCBI Taxonomy" id="4536"/>
    <lineage>
        <taxon>Eukaryota</taxon>
        <taxon>Viridiplantae</taxon>
        <taxon>Streptophyta</taxon>
        <taxon>Embryophyta</taxon>
        <taxon>Tracheophyta</taxon>
        <taxon>Spermatophyta</taxon>
        <taxon>Magnoliopsida</taxon>
        <taxon>Liliopsida</taxon>
        <taxon>Poales</taxon>
        <taxon>Poaceae</taxon>
        <taxon>BOP clade</taxon>
        <taxon>Oryzoideae</taxon>
        <taxon>Oryzeae</taxon>
        <taxon>Oryzinae</taxon>
        <taxon>Oryza</taxon>
    </lineage>
</organism>
<evidence type="ECO:0000256" key="3">
    <source>
        <dbReference type="ARBA" id="ARBA00022448"/>
    </source>
</evidence>
<dbReference type="GO" id="GO:0031201">
    <property type="term" value="C:SNARE complex"/>
    <property type="evidence" value="ECO:0007669"/>
    <property type="project" value="TreeGrafter"/>
</dbReference>
<dbReference type="PANTHER" id="PTHR21230:SF31">
    <property type="entry name" value="OS01G0560200 PROTEIN"/>
    <property type="match status" value="1"/>
</dbReference>
<protein>
    <recommendedName>
        <fullName evidence="12">t-SNARE coiled-coil homology domain-containing protein</fullName>
    </recommendedName>
</protein>
<dbReference type="GO" id="GO:0005789">
    <property type="term" value="C:endoplasmic reticulum membrane"/>
    <property type="evidence" value="ECO:0007669"/>
    <property type="project" value="TreeGrafter"/>
</dbReference>
<evidence type="ECO:0000256" key="2">
    <source>
        <dbReference type="ARBA" id="ARBA00006108"/>
    </source>
</evidence>
<evidence type="ECO:0000256" key="1">
    <source>
        <dbReference type="ARBA" id="ARBA00004211"/>
    </source>
</evidence>
<dbReference type="EnsemblPlants" id="ONIVA01G22310.1">
    <property type="protein sequence ID" value="ONIVA01G22310.1"/>
    <property type="gene ID" value="ONIVA01G22310"/>
</dbReference>
<dbReference type="GO" id="GO:0015031">
    <property type="term" value="P:protein transport"/>
    <property type="evidence" value="ECO:0007669"/>
    <property type="project" value="UniProtKB-KW"/>
</dbReference>
<dbReference type="CDD" id="cd15862">
    <property type="entry name" value="SNARE_Vti1"/>
    <property type="match status" value="1"/>
</dbReference>
<reference evidence="10" key="1">
    <citation type="submission" date="2015-04" db="UniProtKB">
        <authorList>
            <consortium name="EnsemblPlants"/>
        </authorList>
    </citation>
    <scope>IDENTIFICATION</scope>
    <source>
        <strain evidence="10">SL10</strain>
    </source>
</reference>
<evidence type="ECO:0000256" key="6">
    <source>
        <dbReference type="ARBA" id="ARBA00022989"/>
    </source>
</evidence>
<dbReference type="GO" id="GO:0006906">
    <property type="term" value="P:vesicle fusion"/>
    <property type="evidence" value="ECO:0007669"/>
    <property type="project" value="TreeGrafter"/>
</dbReference>
<evidence type="ECO:0000256" key="9">
    <source>
        <dbReference type="SAM" id="Phobius"/>
    </source>
</evidence>
<dbReference type="STRING" id="4536.A0A0E0FN80"/>
<dbReference type="Pfam" id="PF12352">
    <property type="entry name" value="V-SNARE_C"/>
    <property type="match status" value="1"/>
</dbReference>
<dbReference type="eggNOG" id="KOG1666">
    <property type="taxonomic scope" value="Eukaryota"/>
</dbReference>
<dbReference type="Proteomes" id="UP000006591">
    <property type="component" value="Chromosome 1"/>
</dbReference>
<dbReference type="GO" id="GO:0005794">
    <property type="term" value="C:Golgi apparatus"/>
    <property type="evidence" value="ECO:0007669"/>
    <property type="project" value="TreeGrafter"/>
</dbReference>
<evidence type="ECO:0000313" key="11">
    <source>
        <dbReference type="Proteomes" id="UP000006591"/>
    </source>
</evidence>
<keyword evidence="3" id="KW-0813">Transport</keyword>
<evidence type="ECO:0000256" key="8">
    <source>
        <dbReference type="ARBA" id="ARBA00023136"/>
    </source>
</evidence>
<comment type="subcellular location">
    <subcellularLocation>
        <location evidence="1">Membrane</location>
        <topology evidence="1">Single-pass type IV membrane protein</topology>
    </subcellularLocation>
</comment>
<dbReference type="SUPFAM" id="SSF58038">
    <property type="entry name" value="SNARE fusion complex"/>
    <property type="match status" value="1"/>
</dbReference>
<evidence type="ECO:0008006" key="12">
    <source>
        <dbReference type="Google" id="ProtNLM"/>
    </source>
</evidence>
<name>A0A0E0FN80_ORYNI</name>
<evidence type="ECO:0000256" key="7">
    <source>
        <dbReference type="ARBA" id="ARBA00023054"/>
    </source>
</evidence>
<reference evidence="10" key="2">
    <citation type="submission" date="2018-04" db="EMBL/GenBank/DDBJ databases">
        <title>OnivRS2 (Oryza nivara Reference Sequence Version 2).</title>
        <authorList>
            <person name="Zhang J."/>
            <person name="Kudrna D."/>
            <person name="Lee S."/>
            <person name="Talag J."/>
            <person name="Rajasekar S."/>
            <person name="Welchert J."/>
            <person name="Hsing Y.-I."/>
            <person name="Wing R.A."/>
        </authorList>
    </citation>
    <scope>NUCLEOTIDE SEQUENCE [LARGE SCALE GENOMIC DNA]</scope>
</reference>
<comment type="similarity">
    <text evidence="2">Belongs to the VTI1 family.</text>
</comment>
<dbReference type="Gene3D" id="1.20.5.110">
    <property type="match status" value="1"/>
</dbReference>